<dbReference type="Proteomes" id="UP000769528">
    <property type="component" value="Unassembled WGS sequence"/>
</dbReference>
<evidence type="ECO:0008006" key="4">
    <source>
        <dbReference type="Google" id="ProtNLM"/>
    </source>
</evidence>
<accession>A0A9P8T5S4</accession>
<evidence type="ECO:0000313" key="2">
    <source>
        <dbReference type="EMBL" id="KAH3666634.1"/>
    </source>
</evidence>
<comment type="caution">
    <text evidence="2">The sequence shown here is derived from an EMBL/GenBank/DDBJ whole genome shotgun (WGS) entry which is preliminary data.</text>
</comment>
<dbReference type="EMBL" id="JAEUBF010001421">
    <property type="protein sequence ID" value="KAH3666634.1"/>
    <property type="molecule type" value="Genomic_DNA"/>
</dbReference>
<evidence type="ECO:0000256" key="1">
    <source>
        <dbReference type="SAM" id="MobiDB-lite"/>
    </source>
</evidence>
<protein>
    <recommendedName>
        <fullName evidence="4">C2H2-type domain-containing protein</fullName>
    </recommendedName>
</protein>
<evidence type="ECO:0000313" key="3">
    <source>
        <dbReference type="Proteomes" id="UP000769528"/>
    </source>
</evidence>
<keyword evidence="3" id="KW-1185">Reference proteome</keyword>
<gene>
    <name evidence="2" type="ORF">WICMUC_005561</name>
</gene>
<organism evidence="2 3">
    <name type="scientific">Wickerhamomyces mucosus</name>
    <dbReference type="NCBI Taxonomy" id="1378264"/>
    <lineage>
        <taxon>Eukaryota</taxon>
        <taxon>Fungi</taxon>
        <taxon>Dikarya</taxon>
        <taxon>Ascomycota</taxon>
        <taxon>Saccharomycotina</taxon>
        <taxon>Saccharomycetes</taxon>
        <taxon>Phaffomycetales</taxon>
        <taxon>Wickerhamomycetaceae</taxon>
        <taxon>Wickerhamomyces</taxon>
    </lineage>
</organism>
<dbReference type="OrthoDB" id="4095993at2759"/>
<feature type="compositionally biased region" description="Acidic residues" evidence="1">
    <location>
        <begin position="292"/>
        <end position="317"/>
    </location>
</feature>
<feature type="region of interest" description="Disordered" evidence="1">
    <location>
        <begin position="290"/>
        <end position="326"/>
    </location>
</feature>
<reference evidence="2" key="1">
    <citation type="journal article" date="2021" name="Open Biol.">
        <title>Shared evolutionary footprints suggest mitochondrial oxidative damage underlies multiple complex I losses in fungi.</title>
        <authorList>
            <person name="Schikora-Tamarit M.A."/>
            <person name="Marcet-Houben M."/>
            <person name="Nosek J."/>
            <person name="Gabaldon T."/>
        </authorList>
    </citation>
    <scope>NUCLEOTIDE SEQUENCE</scope>
    <source>
        <strain evidence="2">CBS6341</strain>
    </source>
</reference>
<sequence>MNKNINNNIGSYLNINEDQVVTLANGLLESTQYFNGTVSSSSSSSSSTNGSISNSIPGILDKDHDQFLNGINSKKECPFCFKTFNHPGSLGRHLDLKKGTNLHPIDIITKLRSNVKRRGDIVKIKERRKLRSKRYNSQKFVKERLKLQRQIRDKFNRAKRISLNKFIEQKLNKPKLQPHPSFPRIVLYFLKSNQWPHDPPTLETYRLLCSTLKSKLIIDENNNEEKEKIYNDLLIKIDIASNNWLKLSESSKFEIWNRELRKAAEESLSNISLYELNKRDEMIEIDAKALVDDDNDDDDDNDNDNDNDDDNDDDNESEINSVNDIKDDNVEFYNHNNFAIVAQAAAVINNDDNNNNNNNNNIGK</sequence>
<name>A0A9P8T5S4_9ASCO</name>
<reference evidence="2" key="2">
    <citation type="submission" date="2021-01" db="EMBL/GenBank/DDBJ databases">
        <authorList>
            <person name="Schikora-Tamarit M.A."/>
        </authorList>
    </citation>
    <scope>NUCLEOTIDE SEQUENCE</scope>
    <source>
        <strain evidence="2">CBS6341</strain>
    </source>
</reference>
<proteinExistence type="predicted"/>
<dbReference type="AlphaFoldDB" id="A0A9P8T5S4"/>